<keyword evidence="4" id="KW-0143">Chaperone</keyword>
<dbReference type="InterPro" id="IPR043129">
    <property type="entry name" value="ATPase_NBD"/>
</dbReference>
<evidence type="ECO:0000256" key="2">
    <source>
        <dbReference type="ARBA" id="ARBA00022741"/>
    </source>
</evidence>
<protein>
    <recommendedName>
        <fullName evidence="1">non-chaperonin molecular chaperone ATPase</fullName>
        <ecNumber evidence="1">3.6.4.10</ecNumber>
    </recommendedName>
</protein>
<dbReference type="PANTHER" id="PTHR19375">
    <property type="entry name" value="HEAT SHOCK PROTEIN 70KDA"/>
    <property type="match status" value="1"/>
</dbReference>
<evidence type="ECO:0000256" key="6">
    <source>
        <dbReference type="RuleBase" id="RU003322"/>
    </source>
</evidence>
<dbReference type="Gene3D" id="3.30.30.30">
    <property type="match status" value="1"/>
</dbReference>
<organism evidence="8 9">
    <name type="scientific">Neoarthrinium moseri</name>
    <dbReference type="NCBI Taxonomy" id="1658444"/>
    <lineage>
        <taxon>Eukaryota</taxon>
        <taxon>Fungi</taxon>
        <taxon>Dikarya</taxon>
        <taxon>Ascomycota</taxon>
        <taxon>Pezizomycotina</taxon>
        <taxon>Sordariomycetes</taxon>
        <taxon>Xylariomycetidae</taxon>
        <taxon>Amphisphaeriales</taxon>
        <taxon>Apiosporaceae</taxon>
        <taxon>Neoarthrinium</taxon>
    </lineage>
</organism>
<gene>
    <name evidence="8" type="ORF">JX265_010153</name>
</gene>
<evidence type="ECO:0000313" key="8">
    <source>
        <dbReference type="EMBL" id="KAI1860229.1"/>
    </source>
</evidence>
<evidence type="ECO:0000256" key="7">
    <source>
        <dbReference type="SAM" id="MobiDB-lite"/>
    </source>
</evidence>
<accession>A0A9P9WFC3</accession>
<dbReference type="EMBL" id="JAFIMR010000032">
    <property type="protein sequence ID" value="KAI1860229.1"/>
    <property type="molecule type" value="Genomic_DNA"/>
</dbReference>
<comment type="caution">
    <text evidence="8">The sequence shown here is derived from an EMBL/GenBank/DDBJ whole genome shotgun (WGS) entry which is preliminary data.</text>
</comment>
<dbReference type="GO" id="GO:0005524">
    <property type="term" value="F:ATP binding"/>
    <property type="evidence" value="ECO:0007669"/>
    <property type="project" value="UniProtKB-KW"/>
</dbReference>
<proteinExistence type="inferred from homology"/>
<keyword evidence="2 6" id="KW-0547">Nucleotide-binding</keyword>
<dbReference type="InterPro" id="IPR029047">
    <property type="entry name" value="HSP70_peptide-bd_sf"/>
</dbReference>
<keyword evidence="3 6" id="KW-0067">ATP-binding</keyword>
<evidence type="ECO:0000256" key="4">
    <source>
        <dbReference type="ARBA" id="ARBA00023186"/>
    </source>
</evidence>
<dbReference type="Gene3D" id="3.30.420.40">
    <property type="match status" value="2"/>
</dbReference>
<dbReference type="Gene3D" id="3.90.640.10">
    <property type="entry name" value="Actin, Chain A, domain 4"/>
    <property type="match status" value="1"/>
</dbReference>
<evidence type="ECO:0000256" key="3">
    <source>
        <dbReference type="ARBA" id="ARBA00022840"/>
    </source>
</evidence>
<dbReference type="FunFam" id="3.90.640.10:FF:000003">
    <property type="entry name" value="Molecular chaperone DnaK"/>
    <property type="match status" value="1"/>
</dbReference>
<feature type="compositionally biased region" description="Basic and acidic residues" evidence="7">
    <location>
        <begin position="650"/>
        <end position="662"/>
    </location>
</feature>
<dbReference type="Proteomes" id="UP000829685">
    <property type="component" value="Unassembled WGS sequence"/>
</dbReference>
<dbReference type="EC" id="3.6.4.10" evidence="1"/>
<dbReference type="Pfam" id="PF00012">
    <property type="entry name" value="HSP70"/>
    <property type="match status" value="1"/>
</dbReference>
<evidence type="ECO:0000256" key="1">
    <source>
        <dbReference type="ARBA" id="ARBA00012554"/>
    </source>
</evidence>
<dbReference type="PRINTS" id="PR00301">
    <property type="entry name" value="HEATSHOCK70"/>
</dbReference>
<dbReference type="FunFam" id="3.30.30.30:FF:000005">
    <property type="entry name" value="Heat shock protein ssb1"/>
    <property type="match status" value="1"/>
</dbReference>
<comment type="similarity">
    <text evidence="6">Belongs to the heat shock protein 70 family.</text>
</comment>
<name>A0A9P9WFC3_9PEZI</name>
<sequence length="662" mass="72741">MADWRSGSRRNALALFLGVSAILGIFILLLTSSTASTGGGYGQDEYGVVIGIDIGNTNARVAFINQEQQHHIVRHGSGAGKSHIDSCVAFTDNEILIGEEAREHMMHNPVNTICGVRDLIGSRWSDPMVQALVNRVPYRIIEHNDKPVLQVVRKGATQEFTPEDIYSMVLGRLKSAAEDALGFSVTHAVVAVPTYFGDNQRQAVKDAAVKVGLNALRLVNEPTSAGIAHSVDHNDESLVLVVDVGGTSTDITLSEVDQGVFEIFATDHIAMGGTDLDERVISSLLLNFRRANDIEDSVSGSQALDRLRSGIQQAKHELSTFESAQIEMDSFYENIDFNETLTRARFEELNTRFIHQLLIKATKNVLSDAKVSKDQVTDILLVGGSTKIPAIRNSIETFFDGKKLATRDDPDEAVVIGAAIQGSVLSGDDGASNCGLYIDLSPLSIGIETFGGAMNKIIPRWAPIPMPLAPVENNGSVRLTTMQQLERRPGLFSLVLPTPRVAELQLTYALQNDTAYRRSGSVHYHGYGSDDYWVDHVEPLMESEVDYELADQVQSRIALENYILALERRFQADQEIPASCPADALETLRTVVEDERKWLGRFEIEDGVFLGLTERLDGLRKAGEQCFGVLNDRFLPRVGNRTRPLLDGGSEGHQRASQRDEL</sequence>
<dbReference type="SUPFAM" id="SSF100920">
    <property type="entry name" value="Heat shock protein 70kD (HSP70), peptide-binding domain"/>
    <property type="match status" value="1"/>
</dbReference>
<dbReference type="SUPFAM" id="SSF53067">
    <property type="entry name" value="Actin-like ATPase domain"/>
    <property type="match status" value="2"/>
</dbReference>
<reference evidence="8" key="1">
    <citation type="submission" date="2021-03" db="EMBL/GenBank/DDBJ databases">
        <title>Revisited historic fungal species revealed as producer of novel bioactive compounds through whole genome sequencing and comparative genomics.</title>
        <authorList>
            <person name="Vignolle G.A."/>
            <person name="Hochenegger N."/>
            <person name="Mach R.L."/>
            <person name="Mach-Aigner A.R."/>
            <person name="Javad Rahimi M."/>
            <person name="Salim K.A."/>
            <person name="Chan C.M."/>
            <person name="Lim L.B.L."/>
            <person name="Cai F."/>
            <person name="Druzhinina I.S."/>
            <person name="U'Ren J.M."/>
            <person name="Derntl C."/>
        </authorList>
    </citation>
    <scope>NUCLEOTIDE SEQUENCE</scope>
    <source>
        <strain evidence="8">TUCIM 5799</strain>
    </source>
</reference>
<keyword evidence="9" id="KW-1185">Reference proteome</keyword>
<dbReference type="GO" id="GO:0140662">
    <property type="term" value="F:ATP-dependent protein folding chaperone"/>
    <property type="evidence" value="ECO:0007669"/>
    <property type="project" value="InterPro"/>
</dbReference>
<feature type="region of interest" description="Disordered" evidence="7">
    <location>
        <begin position="641"/>
        <end position="662"/>
    </location>
</feature>
<dbReference type="AlphaFoldDB" id="A0A9P9WFC3"/>
<comment type="catalytic activity">
    <reaction evidence="5">
        <text>ATP + H2O = ADP + phosphate + H(+)</text>
        <dbReference type="Rhea" id="RHEA:13065"/>
        <dbReference type="ChEBI" id="CHEBI:15377"/>
        <dbReference type="ChEBI" id="CHEBI:15378"/>
        <dbReference type="ChEBI" id="CHEBI:30616"/>
        <dbReference type="ChEBI" id="CHEBI:43474"/>
        <dbReference type="ChEBI" id="CHEBI:456216"/>
        <dbReference type="EC" id="3.6.4.10"/>
    </reaction>
</comment>
<evidence type="ECO:0000313" key="9">
    <source>
        <dbReference type="Proteomes" id="UP000829685"/>
    </source>
</evidence>
<evidence type="ECO:0000256" key="5">
    <source>
        <dbReference type="ARBA" id="ARBA00048056"/>
    </source>
</evidence>
<dbReference type="InterPro" id="IPR013126">
    <property type="entry name" value="Hsp_70_fam"/>
</dbReference>